<dbReference type="CDD" id="cd10170">
    <property type="entry name" value="ASKHA_NBD_HSP70"/>
    <property type="match status" value="1"/>
</dbReference>
<evidence type="ECO:0000313" key="6">
    <source>
        <dbReference type="Proteomes" id="UP000183794"/>
    </source>
</evidence>
<dbReference type="RefSeq" id="WP_254796194.1">
    <property type="nucleotide sequence ID" value="NZ_FPLD01000112.1"/>
</dbReference>
<organism evidence="5 6">
    <name type="scientific">Moritella viscosa</name>
    <dbReference type="NCBI Taxonomy" id="80854"/>
    <lineage>
        <taxon>Bacteria</taxon>
        <taxon>Pseudomonadati</taxon>
        <taxon>Pseudomonadota</taxon>
        <taxon>Gammaproteobacteria</taxon>
        <taxon>Alteromonadales</taxon>
        <taxon>Moritellaceae</taxon>
        <taxon>Moritella</taxon>
    </lineage>
</organism>
<name>A0A1L0AF10_9GAMM</name>
<dbReference type="GO" id="GO:0140662">
    <property type="term" value="F:ATP-dependent protein folding chaperone"/>
    <property type="evidence" value="ECO:0007669"/>
    <property type="project" value="InterPro"/>
</dbReference>
<dbReference type="EMBL" id="FPLD01000112">
    <property type="protein sequence ID" value="SGZ13966.1"/>
    <property type="molecule type" value="Genomic_DNA"/>
</dbReference>
<dbReference type="Gene3D" id="3.30.420.40">
    <property type="match status" value="2"/>
</dbReference>
<keyword evidence="3 4" id="KW-0067">ATP-binding</keyword>
<keyword evidence="2 4" id="KW-0547">Nucleotide-binding</keyword>
<gene>
    <name evidence="5" type="ORF">NVI5450_3991</name>
</gene>
<evidence type="ECO:0000313" key="5">
    <source>
        <dbReference type="EMBL" id="SGZ13966.1"/>
    </source>
</evidence>
<accession>A0A1L0AF10</accession>
<dbReference type="PANTHER" id="PTHR19375">
    <property type="entry name" value="HEAT SHOCK PROTEIN 70KDA"/>
    <property type="match status" value="1"/>
</dbReference>
<comment type="similarity">
    <text evidence="1 4">Belongs to the heat shock protein 70 family.</text>
</comment>
<reference evidence="5 6" key="1">
    <citation type="submission" date="2016-11" db="EMBL/GenBank/DDBJ databases">
        <authorList>
            <person name="Jaros S."/>
            <person name="Januszkiewicz K."/>
            <person name="Wedrychowicz H."/>
        </authorList>
    </citation>
    <scope>NUCLEOTIDE SEQUENCE [LARGE SCALE GENOMIC DNA]</scope>
    <source>
        <strain evidence="5">NVI 5450</strain>
    </source>
</reference>
<dbReference type="AlphaFoldDB" id="A0A1L0AF10"/>
<protein>
    <submittedName>
        <fullName evidence="5">Putative DnaK-related protein (Molecular chaperone)</fullName>
    </submittedName>
</protein>
<dbReference type="SUPFAM" id="SSF53067">
    <property type="entry name" value="Actin-like ATPase domain"/>
    <property type="match status" value="2"/>
</dbReference>
<evidence type="ECO:0000256" key="2">
    <source>
        <dbReference type="ARBA" id="ARBA00022741"/>
    </source>
</evidence>
<dbReference type="Proteomes" id="UP000183794">
    <property type="component" value="Unassembled WGS sequence"/>
</dbReference>
<dbReference type="Gene3D" id="3.90.640.10">
    <property type="entry name" value="Actin, Chain A, domain 4"/>
    <property type="match status" value="1"/>
</dbReference>
<sequence length="614" mass="66610">MSDSTMSDSTMSEVTAQYSIGIDLGTTHCVLSYIDLTDESDQAAKQLFAIPQLSAPGSVTEKFQLPSFVYQAHAEEISQDQTPLPWDGENTALVGDVARQLGLKTPIRLVSSAKSWLSHATVSPHDAILPFSSPDEVEKISPVTATSQYLNHLAAAWNDAHPDAPISEQDVTITIPASFDPAARNLTAQAAQDLNLKHLNLLEEPQAAVYSWLEACGDEWRDQVNVGDTILVIDIGGGTTDLSLISVEESEGNLTLSRIAVGEHILLGGDNMDLALAYRLKMKLMQEGKQLQPWQIQAITHACRDAKEQLLSDNDIETMPIVIPSRGSKLIAGTMQTELTRDEVHQTILEGFFPATTVTDMLQQNTRTALTQIGLPYAQDAAITKHIAHFLNKQHDALETDAGDFIKPTAVLFNGGVFKSDAISTKLIDIINDWLVEADVEEEAKLLTGIDLDLAVANGACYHGYAKHGKGVRIKGGLASSYYVGVESSMPAIPGFEPPLEAVCIAPFGLEEGSNVDVTTHQFGLVVGQPVKFKFFGSTVRRDDVVGTHLDFWQPEDLEQLPDIEVSLETSSRNSGDVVPVSLSVTVTEVGTLKIEAIADDSDEAWEIELTVRQ</sequence>
<evidence type="ECO:0000256" key="4">
    <source>
        <dbReference type="RuleBase" id="RU003322"/>
    </source>
</evidence>
<evidence type="ECO:0000256" key="1">
    <source>
        <dbReference type="ARBA" id="ARBA00007381"/>
    </source>
</evidence>
<dbReference type="PROSITE" id="PS00297">
    <property type="entry name" value="HSP70_1"/>
    <property type="match status" value="1"/>
</dbReference>
<evidence type="ECO:0000256" key="3">
    <source>
        <dbReference type="ARBA" id="ARBA00022840"/>
    </source>
</evidence>
<dbReference type="PROSITE" id="PS00329">
    <property type="entry name" value="HSP70_2"/>
    <property type="match status" value="1"/>
</dbReference>
<dbReference type="PRINTS" id="PR00301">
    <property type="entry name" value="HEATSHOCK70"/>
</dbReference>
<dbReference type="InterPro" id="IPR043129">
    <property type="entry name" value="ATPase_NBD"/>
</dbReference>
<proteinExistence type="inferred from homology"/>
<dbReference type="InterPro" id="IPR013126">
    <property type="entry name" value="Hsp_70_fam"/>
</dbReference>
<dbReference type="Pfam" id="PF00012">
    <property type="entry name" value="HSP70"/>
    <property type="match status" value="1"/>
</dbReference>
<dbReference type="GO" id="GO:0005524">
    <property type="term" value="F:ATP binding"/>
    <property type="evidence" value="ECO:0007669"/>
    <property type="project" value="UniProtKB-KW"/>
</dbReference>
<dbReference type="InterPro" id="IPR018181">
    <property type="entry name" value="Heat_shock_70_CS"/>
</dbReference>